<comment type="pathway">
    <text evidence="11">Porphyrin-containing compound metabolism.</text>
</comment>
<feature type="transmembrane region" description="Helical" evidence="12">
    <location>
        <begin position="101"/>
        <end position="121"/>
    </location>
</feature>
<feature type="transmembrane region" description="Helical" evidence="12">
    <location>
        <begin position="127"/>
        <end position="150"/>
    </location>
</feature>
<evidence type="ECO:0000256" key="6">
    <source>
        <dbReference type="ARBA" id="ARBA00023002"/>
    </source>
</evidence>
<keyword evidence="10" id="KW-1015">Disulfide bond</keyword>
<dbReference type="PANTHER" id="PTHR35457">
    <property type="entry name" value="HEME A SYNTHASE"/>
    <property type="match status" value="1"/>
</dbReference>
<comment type="caution">
    <text evidence="13">The sequence shown here is derived from an EMBL/GenBank/DDBJ whole genome shotgun (WGS) entry which is preliminary data.</text>
</comment>
<dbReference type="EMBL" id="JBHTIS010002732">
    <property type="protein sequence ID" value="MFD1050283.1"/>
    <property type="molecule type" value="Genomic_DNA"/>
</dbReference>
<feature type="non-terminal residue" evidence="13">
    <location>
        <position position="207"/>
    </location>
</feature>
<feature type="transmembrane region" description="Helical" evidence="12">
    <location>
        <begin position="12"/>
        <end position="34"/>
    </location>
</feature>
<evidence type="ECO:0000256" key="10">
    <source>
        <dbReference type="ARBA" id="ARBA00023157"/>
    </source>
</evidence>
<organism evidence="13 14">
    <name type="scientific">Kibdelosporangium lantanae</name>
    <dbReference type="NCBI Taxonomy" id="1497396"/>
    <lineage>
        <taxon>Bacteria</taxon>
        <taxon>Bacillati</taxon>
        <taxon>Actinomycetota</taxon>
        <taxon>Actinomycetes</taxon>
        <taxon>Pseudonocardiales</taxon>
        <taxon>Pseudonocardiaceae</taxon>
        <taxon>Kibdelosporangium</taxon>
    </lineage>
</organism>
<feature type="transmembrane region" description="Helical" evidence="12">
    <location>
        <begin position="75"/>
        <end position="94"/>
    </location>
</feature>
<keyword evidence="7" id="KW-0408">Iron</keyword>
<comment type="subcellular location">
    <subcellularLocation>
        <location evidence="1">Membrane</location>
        <topology evidence="1">Multi-pass membrane protein</topology>
    </subcellularLocation>
</comment>
<name>A0ABW3MI41_9PSEU</name>
<evidence type="ECO:0000256" key="5">
    <source>
        <dbReference type="ARBA" id="ARBA00022989"/>
    </source>
</evidence>
<proteinExistence type="predicted"/>
<keyword evidence="8" id="KW-0350">Heme biosynthesis</keyword>
<dbReference type="PANTHER" id="PTHR35457:SF1">
    <property type="entry name" value="HEME A SYNTHASE"/>
    <property type="match status" value="1"/>
</dbReference>
<keyword evidence="14" id="KW-1185">Reference proteome</keyword>
<keyword evidence="9 12" id="KW-0472">Membrane</keyword>
<dbReference type="Proteomes" id="UP001597045">
    <property type="component" value="Unassembled WGS sequence"/>
</dbReference>
<accession>A0ABW3MI41</accession>
<feature type="transmembrane region" description="Helical" evidence="12">
    <location>
        <begin position="171"/>
        <end position="192"/>
    </location>
</feature>
<reference evidence="14" key="1">
    <citation type="journal article" date="2019" name="Int. J. Syst. Evol. Microbiol.">
        <title>The Global Catalogue of Microorganisms (GCM) 10K type strain sequencing project: providing services to taxonomists for standard genome sequencing and annotation.</title>
        <authorList>
            <consortium name="The Broad Institute Genomics Platform"/>
            <consortium name="The Broad Institute Genome Sequencing Center for Infectious Disease"/>
            <person name="Wu L."/>
            <person name="Ma J."/>
        </authorList>
    </citation>
    <scope>NUCLEOTIDE SEQUENCE [LARGE SCALE GENOMIC DNA]</scope>
    <source>
        <strain evidence="14">JCM 31486</strain>
    </source>
</reference>
<evidence type="ECO:0000313" key="13">
    <source>
        <dbReference type="EMBL" id="MFD1050283.1"/>
    </source>
</evidence>
<dbReference type="Pfam" id="PF02628">
    <property type="entry name" value="COX15-CtaA"/>
    <property type="match status" value="1"/>
</dbReference>
<evidence type="ECO:0000256" key="1">
    <source>
        <dbReference type="ARBA" id="ARBA00004141"/>
    </source>
</evidence>
<keyword evidence="4" id="KW-0479">Metal-binding</keyword>
<evidence type="ECO:0000256" key="8">
    <source>
        <dbReference type="ARBA" id="ARBA00023133"/>
    </source>
</evidence>
<evidence type="ECO:0000256" key="9">
    <source>
        <dbReference type="ARBA" id="ARBA00023136"/>
    </source>
</evidence>
<dbReference type="InterPro" id="IPR003780">
    <property type="entry name" value="COX15/CtaA_fam"/>
</dbReference>
<evidence type="ECO:0000313" key="14">
    <source>
        <dbReference type="Proteomes" id="UP001597045"/>
    </source>
</evidence>
<keyword evidence="5 12" id="KW-1133">Transmembrane helix</keyword>
<keyword evidence="6" id="KW-0560">Oxidoreductase</keyword>
<keyword evidence="2" id="KW-1003">Cell membrane</keyword>
<protein>
    <submittedName>
        <fullName evidence="13">Heme A synthase</fullName>
    </submittedName>
</protein>
<evidence type="ECO:0000256" key="11">
    <source>
        <dbReference type="ARBA" id="ARBA00023444"/>
    </source>
</evidence>
<keyword evidence="3 12" id="KW-0812">Transmembrane</keyword>
<sequence length="207" mass="21957">MLDSLKPRLVQLHRPFAVAAVVANVGIAITGSVVRVTGSGLGCTEWPNCLPGSMVPVEHPDLAMLNQWIEYGNRLLATVVGVIGALCLIAAWLTKPRRRRVMWLSATMIGGVFAQAVIGGITVKAGLLWWTVAFHFVVSPVLTWFAVLLVKALREGDEPAVPRTNPLVPRLLVAQIGLLILLLIAGTMVTGAGPHAGDAKAKAALPK</sequence>
<evidence type="ECO:0000256" key="4">
    <source>
        <dbReference type="ARBA" id="ARBA00022723"/>
    </source>
</evidence>
<evidence type="ECO:0000256" key="7">
    <source>
        <dbReference type="ARBA" id="ARBA00023004"/>
    </source>
</evidence>
<evidence type="ECO:0000256" key="3">
    <source>
        <dbReference type="ARBA" id="ARBA00022692"/>
    </source>
</evidence>
<evidence type="ECO:0000256" key="2">
    <source>
        <dbReference type="ARBA" id="ARBA00022475"/>
    </source>
</evidence>
<dbReference type="InterPro" id="IPR050450">
    <property type="entry name" value="COX15/CtaA_HemeA_synthase"/>
</dbReference>
<evidence type="ECO:0000256" key="12">
    <source>
        <dbReference type="SAM" id="Phobius"/>
    </source>
</evidence>
<gene>
    <name evidence="13" type="ORF">ACFQ1S_34550</name>
</gene>